<dbReference type="Gramene" id="OBART11G04180.1">
    <property type="protein sequence ID" value="OBART11G04180.1"/>
    <property type="gene ID" value="OBART11G04180"/>
</dbReference>
<feature type="region of interest" description="Disordered" evidence="1">
    <location>
        <begin position="1"/>
        <end position="72"/>
    </location>
</feature>
<proteinExistence type="predicted"/>
<evidence type="ECO:0000313" key="2">
    <source>
        <dbReference type="EnsemblPlants" id="OBART11G04180.1"/>
    </source>
</evidence>
<evidence type="ECO:0000256" key="1">
    <source>
        <dbReference type="SAM" id="MobiDB-lite"/>
    </source>
</evidence>
<reference evidence="2" key="2">
    <citation type="submission" date="2015-03" db="UniProtKB">
        <authorList>
            <consortium name="EnsemblPlants"/>
        </authorList>
    </citation>
    <scope>IDENTIFICATION</scope>
</reference>
<accession>A0A0D3HIM3</accession>
<dbReference type="HOGENOM" id="CLU_2726135_0_0_1"/>
<evidence type="ECO:0000313" key="3">
    <source>
        <dbReference type="Proteomes" id="UP000026960"/>
    </source>
</evidence>
<dbReference type="PaxDb" id="65489-OBART11G04180.1"/>
<reference evidence="2" key="1">
    <citation type="journal article" date="2009" name="Rice">
        <title>De Novo Next Generation Sequencing of Plant Genomes.</title>
        <authorList>
            <person name="Rounsley S."/>
            <person name="Marri P.R."/>
            <person name="Yu Y."/>
            <person name="He R."/>
            <person name="Sisneros N."/>
            <person name="Goicoechea J.L."/>
            <person name="Lee S.J."/>
            <person name="Angelova A."/>
            <person name="Kudrna D."/>
            <person name="Luo M."/>
            <person name="Affourtit J."/>
            <person name="Desany B."/>
            <person name="Knight J."/>
            <person name="Niazi F."/>
            <person name="Egholm M."/>
            <person name="Wing R.A."/>
        </authorList>
    </citation>
    <scope>NUCLEOTIDE SEQUENCE [LARGE SCALE GENOMIC DNA]</scope>
    <source>
        <strain evidence="2">cv. IRGC 105608</strain>
    </source>
</reference>
<dbReference type="Proteomes" id="UP000026960">
    <property type="component" value="Chromosome 11"/>
</dbReference>
<dbReference type="AlphaFoldDB" id="A0A0D3HIM3"/>
<name>A0A0D3HIM3_9ORYZ</name>
<dbReference type="EnsemblPlants" id="OBART11G04180.1">
    <property type="protein sequence ID" value="OBART11G04180.1"/>
    <property type="gene ID" value="OBART11G04180"/>
</dbReference>
<feature type="compositionally biased region" description="Low complexity" evidence="1">
    <location>
        <begin position="42"/>
        <end position="63"/>
    </location>
</feature>
<protein>
    <submittedName>
        <fullName evidence="2">Uncharacterized protein</fullName>
    </submittedName>
</protein>
<organism evidence="2">
    <name type="scientific">Oryza barthii</name>
    <dbReference type="NCBI Taxonomy" id="65489"/>
    <lineage>
        <taxon>Eukaryota</taxon>
        <taxon>Viridiplantae</taxon>
        <taxon>Streptophyta</taxon>
        <taxon>Embryophyta</taxon>
        <taxon>Tracheophyta</taxon>
        <taxon>Spermatophyta</taxon>
        <taxon>Magnoliopsida</taxon>
        <taxon>Liliopsida</taxon>
        <taxon>Poales</taxon>
        <taxon>Poaceae</taxon>
        <taxon>BOP clade</taxon>
        <taxon>Oryzoideae</taxon>
        <taxon>Oryzeae</taxon>
        <taxon>Oryzinae</taxon>
        <taxon>Oryza</taxon>
    </lineage>
</organism>
<sequence length="72" mass="7210">MAAATGYGDAPTGDDLAAYDQLLHSPHGGDLRRAPAGRRRPAAPSASATTSSTAAAVLTTPPTTDLPHPETS</sequence>
<keyword evidence="3" id="KW-1185">Reference proteome</keyword>